<feature type="transmembrane region" description="Helical" evidence="1">
    <location>
        <begin position="20"/>
        <end position="43"/>
    </location>
</feature>
<keyword evidence="1" id="KW-0472">Membrane</keyword>
<evidence type="ECO:0000259" key="2">
    <source>
        <dbReference type="Pfam" id="PF13400"/>
    </source>
</evidence>
<feature type="domain" description="Putative Flp pilus-assembly TadG-like N-terminal" evidence="2">
    <location>
        <begin position="19"/>
        <end position="61"/>
    </location>
</feature>
<evidence type="ECO:0000313" key="3">
    <source>
        <dbReference type="EMBL" id="CAB3712833.1"/>
    </source>
</evidence>
<evidence type="ECO:0000313" key="4">
    <source>
        <dbReference type="Proteomes" id="UP000507979"/>
    </source>
</evidence>
<keyword evidence="1" id="KW-0812">Transmembrane</keyword>
<keyword evidence="4" id="KW-1185">Reference proteome</keyword>
<dbReference type="Pfam" id="PF13400">
    <property type="entry name" value="Tad"/>
    <property type="match status" value="1"/>
</dbReference>
<organism evidence="3 4">
    <name type="scientific">Achromobacter insuavis</name>
    <dbReference type="NCBI Taxonomy" id="1287735"/>
    <lineage>
        <taxon>Bacteria</taxon>
        <taxon>Pseudomonadati</taxon>
        <taxon>Pseudomonadota</taxon>
        <taxon>Betaproteobacteria</taxon>
        <taxon>Burkholderiales</taxon>
        <taxon>Alcaligenaceae</taxon>
        <taxon>Achromobacter</taxon>
    </lineage>
</organism>
<dbReference type="EMBL" id="CADIJR010000116">
    <property type="protein sequence ID" value="CAB3712833.1"/>
    <property type="molecule type" value="Genomic_DNA"/>
</dbReference>
<reference evidence="3 4" key="1">
    <citation type="submission" date="2020-04" db="EMBL/GenBank/DDBJ databases">
        <authorList>
            <person name="De Canck E."/>
        </authorList>
    </citation>
    <scope>NUCLEOTIDE SEQUENCE [LARGE SCALE GENOMIC DNA]</scope>
    <source>
        <strain evidence="3 4">LMG 26845</strain>
    </source>
</reference>
<sequence>MPATHLRSAFLPRQRGSMTVAIVFVVIVGLVLLGVAQLGYAYYMKREMQKASDLAALSAVQVLGMGAPADCTRAQAAGQAAVLANVPNIFDSFSAADVTVECKVWDTTRADASGMYVFDPASGQVPNALRITINKTLASLIPSFSGGTAGGTQVQVISVATSTQPVAVFTVGSRLLRLQKGGLLSQLLSTVGATPAQLDILDAAGLATVNITPSGLLEALGLPVSVATGVGTPSQLAALNNLTLGQLLQATLTVMNKAGNTAGASLGLLSNAINVVLNVMPVNLPVKLFGDGGILDLNVVGGDINSALQANINALNVLETALVIANGQNLVNLGLNVPLLGVQSQVRIVEPPTIGVGGVGTQATSAGIRVYLRANTSNIPLVGPLLANTLGTKIDLPVIIDVAQSTGTVSKLCQAPLTESQATIDVTSSVANICLGRFPGMSSAVDNVQANFLSITNSCQPSSFAAIQRYQILNVLGILPLTSKVTLPIFNSTAPVSVTLTEPPSPNSTATVNATSINLGALASNLADAVVGGILGDLVGTGTPLTPDQRLSLATTLVGGGGSNPGKSISQVVNDMQWSSTALNQLGQRMSTGGLTGVLGGTLQLVGNLLNSLLLAPLSDVTCLLAITPDAIRQCRVNAVSSLALSGGNQVGGVLSIVVTLLQPLLGMLSTLLQQLLDMLGLSVGQTDVSLLSVDCGKPRLVY</sequence>
<gene>
    <name evidence="3" type="ORF">LMG26845_05875</name>
</gene>
<dbReference type="GeneID" id="92901782"/>
<keyword evidence="1" id="KW-1133">Transmembrane helix</keyword>
<dbReference type="InterPro" id="IPR028087">
    <property type="entry name" value="Tad_N"/>
</dbReference>
<accession>A0A6J5BR38</accession>
<dbReference type="RefSeq" id="WP_054431919.1">
    <property type="nucleotide sequence ID" value="NZ_CADIJR010000116.1"/>
</dbReference>
<protein>
    <recommendedName>
        <fullName evidence="2">Putative Flp pilus-assembly TadG-like N-terminal domain-containing protein</fullName>
    </recommendedName>
</protein>
<name>A0A6J5BR38_9BURK</name>
<dbReference type="AlphaFoldDB" id="A0A6J5BR38"/>
<evidence type="ECO:0000256" key="1">
    <source>
        <dbReference type="SAM" id="Phobius"/>
    </source>
</evidence>
<proteinExistence type="predicted"/>
<dbReference type="Proteomes" id="UP000507979">
    <property type="component" value="Unassembled WGS sequence"/>
</dbReference>